<feature type="compositionally biased region" description="Basic and acidic residues" evidence="1">
    <location>
        <begin position="105"/>
        <end position="137"/>
    </location>
</feature>
<feature type="compositionally biased region" description="Basic and acidic residues" evidence="1">
    <location>
        <begin position="302"/>
        <end position="312"/>
    </location>
</feature>
<feature type="compositionally biased region" description="Basic and acidic residues" evidence="1">
    <location>
        <begin position="215"/>
        <end position="225"/>
    </location>
</feature>
<feature type="compositionally biased region" description="Polar residues" evidence="1">
    <location>
        <begin position="366"/>
        <end position="385"/>
    </location>
</feature>
<protein>
    <submittedName>
        <fullName evidence="2">Uncharacterized protein</fullName>
    </submittedName>
</protein>
<dbReference type="Proteomes" id="UP000297452">
    <property type="component" value="Unassembled WGS sequence"/>
</dbReference>
<feature type="compositionally biased region" description="Polar residues" evidence="1">
    <location>
        <begin position="314"/>
        <end position="324"/>
    </location>
</feature>
<accession>A0A4Z1ITM0</accession>
<feature type="region of interest" description="Disordered" evidence="1">
    <location>
        <begin position="86"/>
        <end position="444"/>
    </location>
</feature>
<keyword evidence="3" id="KW-1185">Reference proteome</keyword>
<reference evidence="2 3" key="1">
    <citation type="submission" date="2017-12" db="EMBL/GenBank/DDBJ databases">
        <title>Comparative genomics of Botrytis spp.</title>
        <authorList>
            <person name="Valero-Jimenez C.A."/>
            <person name="Tapia P."/>
            <person name="Veloso J."/>
            <person name="Silva-Moreno E."/>
            <person name="Staats M."/>
            <person name="Valdes J.H."/>
            <person name="Van Kan J.A.L."/>
        </authorList>
    </citation>
    <scope>NUCLEOTIDE SEQUENCE [LARGE SCALE GENOMIC DNA]</scope>
    <source>
        <strain evidence="2 3">MUCL2120</strain>
    </source>
</reference>
<evidence type="ECO:0000313" key="3">
    <source>
        <dbReference type="Proteomes" id="UP000297452"/>
    </source>
</evidence>
<comment type="caution">
    <text evidence="2">The sequence shown here is derived from an EMBL/GenBank/DDBJ whole genome shotgun (WGS) entry which is preliminary data.</text>
</comment>
<evidence type="ECO:0000313" key="2">
    <source>
        <dbReference type="EMBL" id="TGO62862.1"/>
    </source>
</evidence>
<organism evidence="2 3">
    <name type="scientific">Botryotinia narcissicola</name>
    <dbReference type="NCBI Taxonomy" id="278944"/>
    <lineage>
        <taxon>Eukaryota</taxon>
        <taxon>Fungi</taxon>
        <taxon>Dikarya</taxon>
        <taxon>Ascomycota</taxon>
        <taxon>Pezizomycotina</taxon>
        <taxon>Leotiomycetes</taxon>
        <taxon>Helotiales</taxon>
        <taxon>Sclerotiniaceae</taxon>
        <taxon>Botryotinia</taxon>
    </lineage>
</organism>
<sequence>MASRKTYRWSASSNKYKEDKDGKFDADGDEITTYRWNSKGKFIRDINGKLDKDQKEVKKYKYCFQERYFRRDVEGTYNQKYVDDVLSGVKSAPKKSGITAGIKQQKRETEHNEERTALEIERAERAGAAEARQRQNRGESSTASTGGGAGGQPRGTSEERPRQIPSGRTLTAEEIAEQDREEVEGTARYHEPGVFPERQPPVGSQSSSDGLPGYGDHRRDYRDLRIAGPTEGPRNANPPPFSAKPPSTPRSTGLTPKLGKRVSEDRKPAATFGGRHNPDAPPGYSSDEHRRGNKSITSGSDGADRSGPDDLFKWNSSDQNSSPEAKTKPKSVPEPRATSRRRGSSKAAEPATTTKPSAQKEAPTKNPFTSRPLTSDSSLGDTENSLPKFLAQRDRSRTGDLSSRKRETSTGRHKGKMPVRTKEDPAKGSSSRKQHGSSSDDLYG</sequence>
<feature type="compositionally biased region" description="Pro residues" evidence="1">
    <location>
        <begin position="236"/>
        <end position="248"/>
    </location>
</feature>
<name>A0A4Z1ITM0_9HELO</name>
<feature type="region of interest" description="Disordered" evidence="1">
    <location>
        <begin position="1"/>
        <end position="22"/>
    </location>
</feature>
<dbReference type="OrthoDB" id="3545540at2759"/>
<feature type="compositionally biased region" description="Basic and acidic residues" evidence="1">
    <location>
        <begin position="391"/>
        <end position="410"/>
    </location>
</feature>
<proteinExistence type="predicted"/>
<dbReference type="EMBL" id="PQXJ01000108">
    <property type="protein sequence ID" value="TGO62862.1"/>
    <property type="molecule type" value="Genomic_DNA"/>
</dbReference>
<dbReference type="AlphaFoldDB" id="A0A4Z1ITM0"/>
<gene>
    <name evidence="2" type="ORF">BOTNAR_0108g00230</name>
</gene>
<evidence type="ECO:0000256" key="1">
    <source>
        <dbReference type="SAM" id="MobiDB-lite"/>
    </source>
</evidence>